<dbReference type="Proteomes" id="UP000005408">
    <property type="component" value="Unassembled WGS sequence"/>
</dbReference>
<feature type="compositionally biased region" description="Polar residues" evidence="1">
    <location>
        <begin position="208"/>
        <end position="221"/>
    </location>
</feature>
<dbReference type="EnsemblMetazoa" id="G17267.6">
    <property type="protein sequence ID" value="G17267.6:cds"/>
    <property type="gene ID" value="G17267"/>
</dbReference>
<name>A0A8W8J4X0_MAGGI</name>
<reference evidence="2" key="1">
    <citation type="submission" date="2022-08" db="UniProtKB">
        <authorList>
            <consortium name="EnsemblMetazoa"/>
        </authorList>
    </citation>
    <scope>IDENTIFICATION</scope>
    <source>
        <strain evidence="2">05x7-T-G4-1.051#20</strain>
    </source>
</reference>
<proteinExistence type="predicted"/>
<sequence length="768" mass="88111">MDVQEQFSRARFATIVVGTKMLQLIFEKLKDDFCVHAKIKEILKVKDFHPLSMNFMDLYDLCTKDLVKKLHPSTNWNASVNPQDVLLGDDIKRIKKLLHIFSETESELLEYRKTHDDICKALNDIIKRFFNSEREDFSRIFQDIMHRLIIDEINADLQTIFCKGISAHILQKYTTAPAKPEACRNREQNEKSLYSRHHVNVTEKECPSKNNRMKNTTSKVSTDAFPECDSHWQKEMTAMKENMPPRIATEIKERSKPSSSSENISTKRFIKKQIFFDFVPPPLNYFEYTMNELYNIEKSLNRVIKPDCLKPSVSKYMSFSFVYGNHMNVTRASLALFDAEPEEKEEDGNESGINVVYLDKDMTFEMLEEITSNQSLPVLTSVHVCLVVHSEHLLRDRNKLRKIIKPLVGRRLKVLDANCDMEKLYERFTNLSMRVIKIVEGLCPEAKELDYILPDVKERFVKLRQLNNPPKVKKIKKPTLKMRRALSRLREKGLLGYTMENNTLILCVESSSNPLSNDRIPKIIKDEFESININVMEKLFTVHYGITPGKKLHPEIHNASKYGTLGMFGSLRSKKGGNSRRCCISSAHVVSGGQTTYILNATVKLGSCIWPPPVQYHHINVQDISVIPIEANDIQLSTLKGEVIVFDEADRQTLDRRKVFKYGATTDKTEGFICKTDFVLELGNPPINVFLIEPKNKSDEESRFSKPGDSGAVVFTKFGQRVYVFSMIFGGDVNIEGVAKNNSIAVELKYAINQFEKASDKILELDAL</sequence>
<evidence type="ECO:0000256" key="1">
    <source>
        <dbReference type="SAM" id="MobiDB-lite"/>
    </source>
</evidence>
<organism evidence="2 3">
    <name type="scientific">Magallana gigas</name>
    <name type="common">Pacific oyster</name>
    <name type="synonym">Crassostrea gigas</name>
    <dbReference type="NCBI Taxonomy" id="29159"/>
    <lineage>
        <taxon>Eukaryota</taxon>
        <taxon>Metazoa</taxon>
        <taxon>Spiralia</taxon>
        <taxon>Lophotrochozoa</taxon>
        <taxon>Mollusca</taxon>
        <taxon>Bivalvia</taxon>
        <taxon>Autobranchia</taxon>
        <taxon>Pteriomorphia</taxon>
        <taxon>Ostreida</taxon>
        <taxon>Ostreoidea</taxon>
        <taxon>Ostreidae</taxon>
        <taxon>Magallana</taxon>
    </lineage>
</organism>
<accession>A0A8W8J4X0</accession>
<protein>
    <submittedName>
        <fullName evidence="2">Uncharacterized protein</fullName>
    </submittedName>
</protein>
<keyword evidence="3" id="KW-1185">Reference proteome</keyword>
<dbReference type="AlphaFoldDB" id="A0A8W8J4X0"/>
<evidence type="ECO:0000313" key="3">
    <source>
        <dbReference type="Proteomes" id="UP000005408"/>
    </source>
</evidence>
<dbReference type="EnsemblMetazoa" id="G17267.2">
    <property type="protein sequence ID" value="G17267.2:cds"/>
    <property type="gene ID" value="G17267"/>
</dbReference>
<feature type="region of interest" description="Disordered" evidence="1">
    <location>
        <begin position="204"/>
        <end position="224"/>
    </location>
</feature>
<evidence type="ECO:0000313" key="2">
    <source>
        <dbReference type="EnsemblMetazoa" id="G17267.2:cds"/>
    </source>
</evidence>